<dbReference type="AlphaFoldDB" id="A0A0U3QKJ6"/>
<dbReference type="InterPro" id="IPR011008">
    <property type="entry name" value="Dimeric_a/b-barrel"/>
</dbReference>
<sequence length="99" mass="11486">MADHYASGTWQVKQGSEQEFIDRWTEFLQWSRANYPSILVANLIRDRRVPGHYVSFAEWTDEASRDAWKQNPGFMTHFDACVALCEHMSGADFDRVVTV</sequence>
<gene>
    <name evidence="2" type="ORF">AU252_13665</name>
</gene>
<organism evidence="2">
    <name type="scientific">Pseudarthrobacter sulfonivorans</name>
    <dbReference type="NCBI Taxonomy" id="121292"/>
    <lineage>
        <taxon>Bacteria</taxon>
        <taxon>Bacillati</taxon>
        <taxon>Actinomycetota</taxon>
        <taxon>Actinomycetes</taxon>
        <taxon>Micrococcales</taxon>
        <taxon>Micrococcaceae</taxon>
        <taxon>Pseudarthrobacter</taxon>
    </lineage>
</organism>
<dbReference type="Gene3D" id="3.30.70.100">
    <property type="match status" value="1"/>
</dbReference>
<accession>A0A0U3QKJ6</accession>
<dbReference type="Pfam" id="PF03992">
    <property type="entry name" value="ABM"/>
    <property type="match status" value="1"/>
</dbReference>
<proteinExistence type="predicted"/>
<reference evidence="2 3" key="1">
    <citation type="submission" date="2015-12" db="EMBL/GenBank/DDBJ databases">
        <authorList>
            <person name="Shamseldin A."/>
            <person name="Moawad H."/>
            <person name="Abd El-Rahim W.M."/>
            <person name="Sadowsky M.J."/>
        </authorList>
    </citation>
    <scope>NUCLEOTIDE SEQUENCE [LARGE SCALE GENOMIC DNA]</scope>
    <source>
        <strain evidence="2 3">Ar51</strain>
    </source>
</reference>
<protein>
    <recommendedName>
        <fullName evidence="1">ABM domain-containing protein</fullName>
    </recommendedName>
</protein>
<evidence type="ECO:0000313" key="3">
    <source>
        <dbReference type="Proteomes" id="UP000065151"/>
    </source>
</evidence>
<dbReference type="RefSeq" id="WP_058931198.1">
    <property type="nucleotide sequence ID" value="NZ_CP013747.1"/>
</dbReference>
<dbReference type="EMBL" id="CP013747">
    <property type="protein sequence ID" value="ALV42075.1"/>
    <property type="molecule type" value="Genomic_DNA"/>
</dbReference>
<dbReference type="PROSITE" id="PS51725">
    <property type="entry name" value="ABM"/>
    <property type="match status" value="1"/>
</dbReference>
<name>A0A0U3QKJ6_9MICC</name>
<dbReference type="InterPro" id="IPR007138">
    <property type="entry name" value="ABM_dom"/>
</dbReference>
<evidence type="ECO:0000313" key="2">
    <source>
        <dbReference type="EMBL" id="ALV42075.1"/>
    </source>
</evidence>
<dbReference type="Proteomes" id="UP000065151">
    <property type="component" value="Chromosome"/>
</dbReference>
<feature type="domain" description="ABM" evidence="1">
    <location>
        <begin position="4"/>
        <end position="97"/>
    </location>
</feature>
<dbReference type="SUPFAM" id="SSF54909">
    <property type="entry name" value="Dimeric alpha+beta barrel"/>
    <property type="match status" value="1"/>
</dbReference>
<dbReference type="KEGG" id="psul:AU252_13665"/>
<evidence type="ECO:0000259" key="1">
    <source>
        <dbReference type="PROSITE" id="PS51725"/>
    </source>
</evidence>